<dbReference type="PROSITE" id="PS00636">
    <property type="entry name" value="DNAJ_1"/>
    <property type="match status" value="1"/>
</dbReference>
<dbReference type="Proteomes" id="UP000594262">
    <property type="component" value="Unplaced"/>
</dbReference>
<evidence type="ECO:0000256" key="5">
    <source>
        <dbReference type="ARBA" id="ARBA00023136"/>
    </source>
</evidence>
<dbReference type="SUPFAM" id="SSF46565">
    <property type="entry name" value="Chaperone J-domain"/>
    <property type="match status" value="1"/>
</dbReference>
<dbReference type="PANTHER" id="PTHR43908:SF3">
    <property type="entry name" value="AT29763P-RELATED"/>
    <property type="match status" value="1"/>
</dbReference>
<organism evidence="8 9">
    <name type="scientific">Clytia hemisphaerica</name>
    <dbReference type="NCBI Taxonomy" id="252671"/>
    <lineage>
        <taxon>Eukaryota</taxon>
        <taxon>Metazoa</taxon>
        <taxon>Cnidaria</taxon>
        <taxon>Hydrozoa</taxon>
        <taxon>Hydroidolina</taxon>
        <taxon>Leptothecata</taxon>
        <taxon>Obeliida</taxon>
        <taxon>Clytiidae</taxon>
        <taxon>Clytia</taxon>
    </lineage>
</organism>
<feature type="domain" description="J" evidence="7">
    <location>
        <begin position="66"/>
        <end position="130"/>
    </location>
</feature>
<feature type="compositionally biased region" description="Basic and acidic residues" evidence="6">
    <location>
        <begin position="35"/>
        <end position="50"/>
    </location>
</feature>
<dbReference type="SMART" id="SM00271">
    <property type="entry name" value="DnaJ"/>
    <property type="match status" value="1"/>
</dbReference>
<reference evidence="8" key="1">
    <citation type="submission" date="2021-01" db="UniProtKB">
        <authorList>
            <consortium name="EnsemblMetazoa"/>
        </authorList>
    </citation>
    <scope>IDENTIFICATION</scope>
</reference>
<dbReference type="PROSITE" id="PS50076">
    <property type="entry name" value="DNAJ_2"/>
    <property type="match status" value="1"/>
</dbReference>
<evidence type="ECO:0000256" key="1">
    <source>
        <dbReference type="ARBA" id="ARBA00004389"/>
    </source>
</evidence>
<dbReference type="EnsemblMetazoa" id="CLYHEMT011281.1">
    <property type="protein sequence ID" value="CLYHEMP011281.1"/>
    <property type="gene ID" value="CLYHEMG011281"/>
</dbReference>
<dbReference type="OrthoDB" id="442087at2759"/>
<feature type="compositionally biased region" description="Basic residues" evidence="6">
    <location>
        <begin position="25"/>
        <end position="34"/>
    </location>
</feature>
<evidence type="ECO:0000256" key="6">
    <source>
        <dbReference type="SAM" id="MobiDB-lite"/>
    </source>
</evidence>
<dbReference type="Gene3D" id="1.10.287.110">
    <property type="entry name" value="DnaJ domain"/>
    <property type="match status" value="1"/>
</dbReference>
<comment type="subcellular location">
    <subcellularLocation>
        <location evidence="1">Endoplasmic reticulum membrane</location>
        <topology evidence="1">Single-pass membrane protein</topology>
    </subcellularLocation>
</comment>
<dbReference type="CDD" id="cd06257">
    <property type="entry name" value="DnaJ"/>
    <property type="match status" value="1"/>
</dbReference>
<name>A0A7M5UKN6_9CNID</name>
<dbReference type="GO" id="GO:0071218">
    <property type="term" value="P:cellular response to misfolded protein"/>
    <property type="evidence" value="ECO:0007669"/>
    <property type="project" value="TreeGrafter"/>
</dbReference>
<dbReference type="InterPro" id="IPR015399">
    <property type="entry name" value="DUF1977_DnaJ-like"/>
</dbReference>
<evidence type="ECO:0000256" key="4">
    <source>
        <dbReference type="ARBA" id="ARBA00022989"/>
    </source>
</evidence>
<accession>A0A7M5UKN6</accession>
<protein>
    <recommendedName>
        <fullName evidence="7">J domain-containing protein</fullName>
    </recommendedName>
</protein>
<dbReference type="Pfam" id="PF09320">
    <property type="entry name" value="DUF1977"/>
    <property type="match status" value="1"/>
</dbReference>
<evidence type="ECO:0000313" key="9">
    <source>
        <dbReference type="Proteomes" id="UP000594262"/>
    </source>
</evidence>
<evidence type="ECO:0000313" key="8">
    <source>
        <dbReference type="EnsemblMetazoa" id="CLYHEMP011281.1"/>
    </source>
</evidence>
<keyword evidence="4" id="KW-1133">Transmembrane helix</keyword>
<dbReference type="PRINTS" id="PR00625">
    <property type="entry name" value="JDOMAIN"/>
</dbReference>
<feature type="compositionally biased region" description="Polar residues" evidence="6">
    <location>
        <begin position="10"/>
        <end position="20"/>
    </location>
</feature>
<dbReference type="InterPro" id="IPR036869">
    <property type="entry name" value="J_dom_sf"/>
</dbReference>
<dbReference type="PANTHER" id="PTHR43908">
    <property type="entry name" value="AT29763P-RELATED"/>
    <property type="match status" value="1"/>
</dbReference>
<evidence type="ECO:0000256" key="2">
    <source>
        <dbReference type="ARBA" id="ARBA00022692"/>
    </source>
</evidence>
<keyword evidence="9" id="KW-1185">Reference proteome</keyword>
<feature type="region of interest" description="Disordered" evidence="6">
    <location>
        <begin position="1"/>
        <end position="56"/>
    </location>
</feature>
<dbReference type="InterPro" id="IPR018253">
    <property type="entry name" value="DnaJ_domain_CS"/>
</dbReference>
<evidence type="ECO:0000259" key="7">
    <source>
        <dbReference type="PROSITE" id="PS50076"/>
    </source>
</evidence>
<keyword evidence="2" id="KW-0812">Transmembrane</keyword>
<dbReference type="GO" id="GO:0005789">
    <property type="term" value="C:endoplasmic reticulum membrane"/>
    <property type="evidence" value="ECO:0007669"/>
    <property type="project" value="UniProtKB-SubCell"/>
</dbReference>
<dbReference type="AlphaFoldDB" id="A0A7M5UKN6"/>
<dbReference type="InterPro" id="IPR001623">
    <property type="entry name" value="DnaJ_domain"/>
</dbReference>
<sequence length="332" mass="38992">FISELLGKINSDQASPNGSAGSHDHVRRRRRTNSGRKEEEAKAETKEKNYTPEQVEDVEKIKKCKDFYEVLSVSKSPSEADLKKSYRKLALKFHPDKNQAPGAAEAFKRIAAAFETLGDPEKKRKYDTYGENAGPTTRRTRRNYHEEEFEDISPEDIFNMFFGGGFPDGRVHVRRGRRGQQTYFRQNTHSHNNNHHQNENVSSLYPLVQILPVLLIILFSMLSSFLIPEPIFSFQPTSQYRYPMTTFKLGIKYYVKDRHVRQKHEDYNSIELKIEREFIETLQVRCYRERQYKAELRQQGHMWGSRELLEKADNYHPESCDKLKELQGRVHD</sequence>
<dbReference type="InterPro" id="IPR051100">
    <property type="entry name" value="DnaJ_subfamily_B/C"/>
</dbReference>
<keyword evidence="3" id="KW-0256">Endoplasmic reticulum</keyword>
<keyword evidence="5" id="KW-0472">Membrane</keyword>
<dbReference type="Pfam" id="PF00226">
    <property type="entry name" value="DnaJ"/>
    <property type="match status" value="1"/>
</dbReference>
<evidence type="ECO:0000256" key="3">
    <source>
        <dbReference type="ARBA" id="ARBA00022824"/>
    </source>
</evidence>
<proteinExistence type="predicted"/>
<dbReference type="GO" id="GO:0030544">
    <property type="term" value="F:Hsp70 protein binding"/>
    <property type="evidence" value="ECO:0007669"/>
    <property type="project" value="TreeGrafter"/>
</dbReference>